<comment type="subcellular location">
    <subcellularLocation>
        <location evidence="1 7">Cell membrane</location>
        <topology evidence="1 7">Multi-pass membrane protein</topology>
    </subcellularLocation>
</comment>
<dbReference type="Gene3D" id="1.10.3720.10">
    <property type="entry name" value="MetI-like"/>
    <property type="match status" value="1"/>
</dbReference>
<name>A0A7W9QAN7_9ACTN</name>
<evidence type="ECO:0000256" key="2">
    <source>
        <dbReference type="ARBA" id="ARBA00022448"/>
    </source>
</evidence>
<feature type="transmembrane region" description="Helical" evidence="7">
    <location>
        <begin position="210"/>
        <end position="229"/>
    </location>
</feature>
<reference evidence="9 10" key="1">
    <citation type="submission" date="2020-08" db="EMBL/GenBank/DDBJ databases">
        <title>Genomic Encyclopedia of Type Strains, Phase III (KMG-III): the genomes of soil and plant-associated and newly described type strains.</title>
        <authorList>
            <person name="Whitman W."/>
        </authorList>
    </citation>
    <scope>NUCLEOTIDE SEQUENCE [LARGE SCALE GENOMIC DNA]</scope>
    <source>
        <strain evidence="9 10">CECT 8305</strain>
    </source>
</reference>
<protein>
    <submittedName>
        <fullName evidence="9">Peptide/nickel transport system permease protein</fullName>
    </submittedName>
</protein>
<keyword evidence="5 7" id="KW-1133">Transmembrane helix</keyword>
<evidence type="ECO:0000256" key="3">
    <source>
        <dbReference type="ARBA" id="ARBA00022475"/>
    </source>
</evidence>
<dbReference type="InterPro" id="IPR035906">
    <property type="entry name" value="MetI-like_sf"/>
</dbReference>
<feature type="transmembrane region" description="Helical" evidence="7">
    <location>
        <begin position="173"/>
        <end position="198"/>
    </location>
</feature>
<feature type="transmembrane region" description="Helical" evidence="7">
    <location>
        <begin position="315"/>
        <end position="336"/>
    </location>
</feature>
<dbReference type="InterPro" id="IPR025966">
    <property type="entry name" value="OppC_N"/>
</dbReference>
<organism evidence="9 10">
    <name type="scientific">Streptomyces zagrosensis</name>
    <dbReference type="NCBI Taxonomy" id="1042984"/>
    <lineage>
        <taxon>Bacteria</taxon>
        <taxon>Bacillati</taxon>
        <taxon>Actinomycetota</taxon>
        <taxon>Actinomycetes</taxon>
        <taxon>Kitasatosporales</taxon>
        <taxon>Streptomycetaceae</taxon>
        <taxon>Streptomyces</taxon>
    </lineage>
</organism>
<accession>A0A7W9QAN7</accession>
<keyword evidence="2 7" id="KW-0813">Transport</keyword>
<dbReference type="PANTHER" id="PTHR43386">
    <property type="entry name" value="OLIGOPEPTIDE TRANSPORT SYSTEM PERMEASE PROTEIN APPC"/>
    <property type="match status" value="1"/>
</dbReference>
<dbReference type="SUPFAM" id="SSF161098">
    <property type="entry name" value="MetI-like"/>
    <property type="match status" value="1"/>
</dbReference>
<keyword evidence="3" id="KW-1003">Cell membrane</keyword>
<dbReference type="GO" id="GO:0055085">
    <property type="term" value="P:transmembrane transport"/>
    <property type="evidence" value="ECO:0007669"/>
    <property type="project" value="InterPro"/>
</dbReference>
<sequence>MTSPSQAAAAGAEPIAKGGLPGLPQLPSGDPAVPQQLVGLSPRQLMWRRFTRDRAGVISACVVLFFFAVAVLAPVISWWYGKDAYTTYGLDRPELLDPITGYPMKPNGGIDGEFWFGIEPKLGRDVLMQLVYGIRTSLLIGIAATVLSTITGIVIGVVAGYMGGRTDYFLGRLIDLLLSFPQQLFFVAFMPVVTALFVSPEKETPTYLRVTALILVLWLLGWMQLARLLRGQVLSLREREFIEAARVTGASPWRIIRKELLPNLGTPIMVQSTLMLPMFVTAEAGLSFLGVGVVEPTPDWGRMFAKGAEVYEGDITYMFFPGVAMVVFVVAFNLLGDSIRDAMDPKTTR</sequence>
<dbReference type="PROSITE" id="PS50928">
    <property type="entry name" value="ABC_TM1"/>
    <property type="match status" value="1"/>
</dbReference>
<evidence type="ECO:0000259" key="8">
    <source>
        <dbReference type="PROSITE" id="PS50928"/>
    </source>
</evidence>
<gene>
    <name evidence="9" type="ORF">FHS42_003820</name>
</gene>
<evidence type="ECO:0000256" key="6">
    <source>
        <dbReference type="ARBA" id="ARBA00023136"/>
    </source>
</evidence>
<dbReference type="Pfam" id="PF12911">
    <property type="entry name" value="OppC_N"/>
    <property type="match status" value="1"/>
</dbReference>
<feature type="domain" description="ABC transmembrane type-1" evidence="8">
    <location>
        <begin position="134"/>
        <end position="336"/>
    </location>
</feature>
<dbReference type="GO" id="GO:0005886">
    <property type="term" value="C:plasma membrane"/>
    <property type="evidence" value="ECO:0007669"/>
    <property type="project" value="UniProtKB-SubCell"/>
</dbReference>
<dbReference type="Pfam" id="PF00528">
    <property type="entry name" value="BPD_transp_1"/>
    <property type="match status" value="1"/>
</dbReference>
<dbReference type="InterPro" id="IPR050366">
    <property type="entry name" value="BP-dependent_transpt_permease"/>
</dbReference>
<dbReference type="CDD" id="cd06261">
    <property type="entry name" value="TM_PBP2"/>
    <property type="match status" value="1"/>
</dbReference>
<evidence type="ECO:0000313" key="9">
    <source>
        <dbReference type="EMBL" id="MBB5936743.1"/>
    </source>
</evidence>
<dbReference type="PANTHER" id="PTHR43386:SF1">
    <property type="entry name" value="D,D-DIPEPTIDE TRANSPORT SYSTEM PERMEASE PROTEIN DDPC-RELATED"/>
    <property type="match status" value="1"/>
</dbReference>
<dbReference type="AlphaFoldDB" id="A0A7W9QAN7"/>
<keyword evidence="6 7" id="KW-0472">Membrane</keyword>
<feature type="transmembrane region" description="Helical" evidence="7">
    <location>
        <begin position="274"/>
        <end position="295"/>
    </location>
</feature>
<comment type="caution">
    <text evidence="9">The sequence shown here is derived from an EMBL/GenBank/DDBJ whole genome shotgun (WGS) entry which is preliminary data.</text>
</comment>
<proteinExistence type="inferred from homology"/>
<evidence type="ECO:0000313" key="10">
    <source>
        <dbReference type="Proteomes" id="UP000588098"/>
    </source>
</evidence>
<comment type="similarity">
    <text evidence="7">Belongs to the binding-protein-dependent transport system permease family.</text>
</comment>
<dbReference type="RefSeq" id="WP_184573312.1">
    <property type="nucleotide sequence ID" value="NZ_JACHJL010000009.1"/>
</dbReference>
<feature type="transmembrane region" description="Helical" evidence="7">
    <location>
        <begin position="55"/>
        <end position="80"/>
    </location>
</feature>
<keyword evidence="4 7" id="KW-0812">Transmembrane</keyword>
<evidence type="ECO:0000256" key="7">
    <source>
        <dbReference type="RuleBase" id="RU363032"/>
    </source>
</evidence>
<dbReference type="EMBL" id="JACHJL010000009">
    <property type="protein sequence ID" value="MBB5936743.1"/>
    <property type="molecule type" value="Genomic_DNA"/>
</dbReference>
<evidence type="ECO:0000256" key="4">
    <source>
        <dbReference type="ARBA" id="ARBA00022692"/>
    </source>
</evidence>
<dbReference type="Proteomes" id="UP000588098">
    <property type="component" value="Unassembled WGS sequence"/>
</dbReference>
<evidence type="ECO:0000256" key="1">
    <source>
        <dbReference type="ARBA" id="ARBA00004651"/>
    </source>
</evidence>
<evidence type="ECO:0000256" key="5">
    <source>
        <dbReference type="ARBA" id="ARBA00022989"/>
    </source>
</evidence>
<dbReference type="InterPro" id="IPR000515">
    <property type="entry name" value="MetI-like"/>
</dbReference>
<feature type="transmembrane region" description="Helical" evidence="7">
    <location>
        <begin position="138"/>
        <end position="161"/>
    </location>
</feature>
<keyword evidence="10" id="KW-1185">Reference proteome</keyword>